<dbReference type="InterPro" id="IPR006659">
    <property type="entry name" value="Arsenate_reductase"/>
</dbReference>
<dbReference type="OrthoDB" id="9808142at2"/>
<dbReference type="SUPFAM" id="SSF52833">
    <property type="entry name" value="Thioredoxin-like"/>
    <property type="match status" value="1"/>
</dbReference>
<evidence type="ECO:0000313" key="5">
    <source>
        <dbReference type="Proteomes" id="UP000182544"/>
    </source>
</evidence>
<dbReference type="PANTHER" id="PTHR30041:SF4">
    <property type="entry name" value="ARSENATE REDUCTASE"/>
    <property type="match status" value="1"/>
</dbReference>
<protein>
    <submittedName>
        <fullName evidence="4">Arsenate reductase</fullName>
    </submittedName>
</protein>
<accession>A0A1K2IHI3</accession>
<dbReference type="PANTHER" id="PTHR30041">
    <property type="entry name" value="ARSENATE REDUCTASE"/>
    <property type="match status" value="1"/>
</dbReference>
<dbReference type="GO" id="GO:0008794">
    <property type="term" value="F:arsenate reductase (glutaredoxin) activity"/>
    <property type="evidence" value="ECO:0007669"/>
    <property type="project" value="InterPro"/>
</dbReference>
<dbReference type="Proteomes" id="UP000182544">
    <property type="component" value="Unassembled WGS sequence"/>
</dbReference>
<dbReference type="AlphaFoldDB" id="A0A1K2IHI3"/>
<dbReference type="PROSITE" id="PS51353">
    <property type="entry name" value="ARSC"/>
    <property type="match status" value="1"/>
</dbReference>
<name>A0A1K2IHI3_9FLAO</name>
<reference evidence="4 5" key="1">
    <citation type="submission" date="2016-10" db="EMBL/GenBank/DDBJ databases">
        <authorList>
            <person name="de Groot N.N."/>
        </authorList>
    </citation>
    <scope>NUCLEOTIDE SEQUENCE [LARGE SCALE GENOMIC DNA]</scope>
    <source>
        <strain evidence="4 5">DSM 18180</strain>
    </source>
</reference>
<keyword evidence="2" id="KW-0560">Oxidoreductase</keyword>
<dbReference type="Pfam" id="PF03960">
    <property type="entry name" value="ArsC"/>
    <property type="match status" value="1"/>
</dbReference>
<dbReference type="EMBL" id="FPKV01000002">
    <property type="protein sequence ID" value="SFZ91722.1"/>
    <property type="molecule type" value="Genomic_DNA"/>
</dbReference>
<sequence length="113" mass="13051">MIKIYHNNRCSKSRNGLEILKNSGKDFKIVKYLEDVPSKKELKDIIKLLGIKPIELVRKNEAIWKSDFKNKDLTDEQIIEAMIINPKLIERPIIINGNKAVIGRPSEKILDII</sequence>
<dbReference type="NCBIfam" id="TIGR00014">
    <property type="entry name" value="arsC"/>
    <property type="match status" value="1"/>
</dbReference>
<dbReference type="InterPro" id="IPR036249">
    <property type="entry name" value="Thioredoxin-like_sf"/>
</dbReference>
<dbReference type="CDD" id="cd03034">
    <property type="entry name" value="ArsC_ArsC"/>
    <property type="match status" value="1"/>
</dbReference>
<proteinExistence type="inferred from homology"/>
<gene>
    <name evidence="4" type="ORF">SAMN05428642_102260</name>
</gene>
<keyword evidence="5" id="KW-1185">Reference proteome</keyword>
<evidence type="ECO:0000256" key="1">
    <source>
        <dbReference type="ARBA" id="ARBA00007198"/>
    </source>
</evidence>
<organism evidence="4 5">
    <name type="scientific">Flaviramulus basaltis</name>
    <dbReference type="NCBI Taxonomy" id="369401"/>
    <lineage>
        <taxon>Bacteria</taxon>
        <taxon>Pseudomonadati</taxon>
        <taxon>Bacteroidota</taxon>
        <taxon>Flavobacteriia</taxon>
        <taxon>Flavobacteriales</taxon>
        <taxon>Flavobacteriaceae</taxon>
        <taxon>Flaviramulus</taxon>
    </lineage>
</organism>
<dbReference type="Gene3D" id="3.40.30.10">
    <property type="entry name" value="Glutaredoxin"/>
    <property type="match status" value="1"/>
</dbReference>
<evidence type="ECO:0000313" key="4">
    <source>
        <dbReference type="EMBL" id="SFZ91722.1"/>
    </source>
</evidence>
<dbReference type="RefSeq" id="WP_072401247.1">
    <property type="nucleotide sequence ID" value="NZ_FPKV01000002.1"/>
</dbReference>
<comment type="similarity">
    <text evidence="1 3">Belongs to the ArsC family.</text>
</comment>
<dbReference type="STRING" id="369401.SAMN05428642_102260"/>
<evidence type="ECO:0000256" key="2">
    <source>
        <dbReference type="ARBA" id="ARBA00023002"/>
    </source>
</evidence>
<dbReference type="InterPro" id="IPR006660">
    <property type="entry name" value="Arsenate_reductase-like"/>
</dbReference>
<evidence type="ECO:0000256" key="3">
    <source>
        <dbReference type="PROSITE-ProRule" id="PRU01282"/>
    </source>
</evidence>